<sequence>MSQNPNLQRNSSDDSALHRLARLHDLARLHAEQLRREAIAEWRERCFAGVSSVLQSLAFWR</sequence>
<dbReference type="AlphaFoldDB" id="A0A935KBK5"/>
<gene>
    <name evidence="1" type="ORF">IPJ38_11930</name>
</gene>
<proteinExistence type="predicted"/>
<dbReference type="Proteomes" id="UP000739411">
    <property type="component" value="Unassembled WGS sequence"/>
</dbReference>
<accession>A0A935KBK5</accession>
<reference evidence="1 2" key="1">
    <citation type="submission" date="2020-10" db="EMBL/GenBank/DDBJ databases">
        <title>Connecting structure to function with the recovery of over 1000 high-quality activated sludge metagenome-assembled genomes encoding full-length rRNA genes using long-read sequencing.</title>
        <authorList>
            <person name="Singleton C.M."/>
            <person name="Petriglieri F."/>
            <person name="Kristensen J.M."/>
            <person name="Kirkegaard R.H."/>
            <person name="Michaelsen T.Y."/>
            <person name="Andersen M.H."/>
            <person name="Karst S.M."/>
            <person name="Dueholm M.S."/>
            <person name="Nielsen P.H."/>
            <person name="Albertsen M."/>
        </authorList>
    </citation>
    <scope>NUCLEOTIDE SEQUENCE [LARGE SCALE GENOMIC DNA]</scope>
    <source>
        <strain evidence="1">EsbW_18-Q3-R4-48_BATAC.463</strain>
    </source>
</reference>
<dbReference type="EMBL" id="JADJMS010000024">
    <property type="protein sequence ID" value="MBK7415706.1"/>
    <property type="molecule type" value="Genomic_DNA"/>
</dbReference>
<comment type="caution">
    <text evidence="1">The sequence shown here is derived from an EMBL/GenBank/DDBJ whole genome shotgun (WGS) entry which is preliminary data.</text>
</comment>
<evidence type="ECO:0000313" key="2">
    <source>
        <dbReference type="Proteomes" id="UP000739411"/>
    </source>
</evidence>
<protein>
    <submittedName>
        <fullName evidence="1">Uncharacterized protein</fullName>
    </submittedName>
</protein>
<organism evidence="1 2">
    <name type="scientific">Candidatus Dechloromonas phosphorivorans</name>
    <dbReference type="NCBI Taxonomy" id="2899244"/>
    <lineage>
        <taxon>Bacteria</taxon>
        <taxon>Pseudomonadati</taxon>
        <taxon>Pseudomonadota</taxon>
        <taxon>Betaproteobacteria</taxon>
        <taxon>Rhodocyclales</taxon>
        <taxon>Azonexaceae</taxon>
        <taxon>Dechloromonas</taxon>
    </lineage>
</organism>
<evidence type="ECO:0000313" key="1">
    <source>
        <dbReference type="EMBL" id="MBK7415706.1"/>
    </source>
</evidence>
<name>A0A935KBK5_9RHOO</name>